<sequence length="87" mass="9480">MSLAAHVPAGRRGQQVRARSTGDQAVVVGQTLLARHLRGCKGRSRLYADCQVPQLDERGPPRGGPCPLTFGARSRMMVLVVNRLLFN</sequence>
<evidence type="ECO:0000256" key="1">
    <source>
        <dbReference type="SAM" id="MobiDB-lite"/>
    </source>
</evidence>
<evidence type="ECO:0000313" key="2">
    <source>
        <dbReference type="EMBL" id="KKN35213.1"/>
    </source>
</evidence>
<name>A0A0F9T141_9ZZZZ</name>
<accession>A0A0F9T141</accession>
<gene>
    <name evidence="2" type="ORF">LCGC14_0785850</name>
</gene>
<organism evidence="2">
    <name type="scientific">marine sediment metagenome</name>
    <dbReference type="NCBI Taxonomy" id="412755"/>
    <lineage>
        <taxon>unclassified sequences</taxon>
        <taxon>metagenomes</taxon>
        <taxon>ecological metagenomes</taxon>
    </lineage>
</organism>
<feature type="region of interest" description="Disordered" evidence="1">
    <location>
        <begin position="1"/>
        <end position="21"/>
    </location>
</feature>
<protein>
    <submittedName>
        <fullName evidence="2">Uncharacterized protein</fullName>
    </submittedName>
</protein>
<reference evidence="2" key="1">
    <citation type="journal article" date="2015" name="Nature">
        <title>Complex archaea that bridge the gap between prokaryotes and eukaryotes.</title>
        <authorList>
            <person name="Spang A."/>
            <person name="Saw J.H."/>
            <person name="Jorgensen S.L."/>
            <person name="Zaremba-Niedzwiedzka K."/>
            <person name="Martijn J."/>
            <person name="Lind A.E."/>
            <person name="van Eijk R."/>
            <person name="Schleper C."/>
            <person name="Guy L."/>
            <person name="Ettema T.J."/>
        </authorList>
    </citation>
    <scope>NUCLEOTIDE SEQUENCE</scope>
</reference>
<comment type="caution">
    <text evidence="2">The sequence shown here is derived from an EMBL/GenBank/DDBJ whole genome shotgun (WGS) entry which is preliminary data.</text>
</comment>
<proteinExistence type="predicted"/>
<dbReference type="EMBL" id="LAZR01002054">
    <property type="protein sequence ID" value="KKN35213.1"/>
    <property type="molecule type" value="Genomic_DNA"/>
</dbReference>
<dbReference type="AlphaFoldDB" id="A0A0F9T141"/>